<dbReference type="Gene3D" id="6.10.140.1460">
    <property type="match status" value="1"/>
</dbReference>
<evidence type="ECO:0000256" key="6">
    <source>
        <dbReference type="ARBA" id="ARBA00022723"/>
    </source>
</evidence>
<feature type="signal peptide" evidence="13">
    <location>
        <begin position="1"/>
        <end position="23"/>
    </location>
</feature>
<dbReference type="InterPro" id="IPR013547">
    <property type="entry name" value="P4H_N"/>
</dbReference>
<dbReference type="PANTHER" id="PTHR10869:SF244">
    <property type="entry name" value="PROLYL 4-HYDROXYLASE SUBUNIT ALPHA-2"/>
    <property type="match status" value="1"/>
</dbReference>
<comment type="caution">
    <text evidence="15">The sequence shown here is derived from an EMBL/GenBank/DDBJ whole genome shotgun (WGS) entry which is preliminary data.</text>
</comment>
<keyword evidence="13" id="KW-0732">Signal</keyword>
<evidence type="ECO:0000256" key="9">
    <source>
        <dbReference type="ARBA" id="ARBA00022964"/>
    </source>
</evidence>
<feature type="chain" id="PRO_5045785589" description="procollagen-proline 4-dioxygenase" evidence="13">
    <location>
        <begin position="24"/>
        <end position="537"/>
    </location>
</feature>
<reference evidence="15 16" key="1">
    <citation type="submission" date="2024-08" db="EMBL/GenBank/DDBJ databases">
        <authorList>
            <person name="Cucini C."/>
            <person name="Frati F."/>
        </authorList>
    </citation>
    <scope>NUCLEOTIDE SEQUENCE [LARGE SCALE GENOMIC DNA]</scope>
</reference>
<accession>A0ABP1S204</accession>
<evidence type="ECO:0000256" key="8">
    <source>
        <dbReference type="ARBA" id="ARBA00022896"/>
    </source>
</evidence>
<dbReference type="Pfam" id="PF13640">
    <property type="entry name" value="2OG-FeII_Oxy_3"/>
    <property type="match status" value="1"/>
</dbReference>
<dbReference type="Gene3D" id="1.25.40.10">
    <property type="entry name" value="Tetratricopeptide repeat domain"/>
    <property type="match status" value="1"/>
</dbReference>
<keyword evidence="16" id="KW-1185">Reference proteome</keyword>
<comment type="function">
    <text evidence="2">Catalyzes the post-translational formation of 4-hydroxyproline in -Xaa-Pro-Gly- sequences in collagens and other proteins.</text>
</comment>
<evidence type="ECO:0000256" key="2">
    <source>
        <dbReference type="ARBA" id="ARBA00002035"/>
    </source>
</evidence>
<dbReference type="PANTHER" id="PTHR10869">
    <property type="entry name" value="PROLYL 4-HYDROXYLASE ALPHA SUBUNIT"/>
    <property type="match status" value="1"/>
</dbReference>
<evidence type="ECO:0000256" key="12">
    <source>
        <dbReference type="ARBA" id="ARBA00023180"/>
    </source>
</evidence>
<keyword evidence="9" id="KW-0223">Dioxygenase</keyword>
<keyword evidence="10" id="KW-0560">Oxidoreductase</keyword>
<dbReference type="SMART" id="SM00702">
    <property type="entry name" value="P4Hc"/>
    <property type="match status" value="1"/>
</dbReference>
<dbReference type="InterPro" id="IPR005123">
    <property type="entry name" value="Oxoglu/Fe-dep_dioxygenase_dom"/>
</dbReference>
<dbReference type="Pfam" id="PF08336">
    <property type="entry name" value="P4Ha_N"/>
    <property type="match status" value="1"/>
</dbReference>
<comment type="subcellular location">
    <subcellularLocation>
        <location evidence="3">Endoplasmic reticulum lumen</location>
    </subcellularLocation>
</comment>
<evidence type="ECO:0000256" key="1">
    <source>
        <dbReference type="ARBA" id="ARBA00001961"/>
    </source>
</evidence>
<dbReference type="InterPro" id="IPR006620">
    <property type="entry name" value="Pro_4_hyd_alph"/>
</dbReference>
<evidence type="ECO:0000256" key="10">
    <source>
        <dbReference type="ARBA" id="ARBA00023002"/>
    </source>
</evidence>
<gene>
    <name evidence="15" type="ORF">ODALV1_LOCUS28656</name>
</gene>
<evidence type="ECO:0000259" key="14">
    <source>
        <dbReference type="PROSITE" id="PS51471"/>
    </source>
</evidence>
<evidence type="ECO:0000256" key="13">
    <source>
        <dbReference type="SAM" id="SignalP"/>
    </source>
</evidence>
<sequence length="537" mass="60510">MEKVSLLLVTLLLLVDLATVIRCEVFTAQSELESLIYLRREVKSAIDEYLQKEENRLEYLKERLKSSRGLSSASGSDARNPINAFLLVKGLSLDLAEIVTVSGDRDNFKEFARRMEELNEATTFPDTEDINGAALGLIRLQDTYQLDTRSIAKGALGDSCCAPELSVDDCFELGRQSYMAKDYDYAIQWFTEALLRHPAADIEDIANVSRVITQDEDSSISTHLEYESSSTVSKSKILNYLSWAKDIKKTLQIGKDFLAKMTGLELDAFVDQVARVVSGSDQEEDRETLEDRYKSLCRGETIASTSANPLLKCYFSYRGNNPYYFLAPIKVEVVNLDPLIKLFRNVIHDKEIEKIKELAKPRLETAMVVNAFTGTNEKSHTRVSKSAWLIDEDDPVITKINERVGYLTDLSMETSELLQIANYGIGGMYLPHYDYAQPGQTASFVTDNDGNRIATLLFYMSDVEKGGATVFPKLNLSLWPEKGSAAFWYNLKKNGLGDSRTQHAACPVLLGTKFVSNKWIHERGQEFRRRCGLNQDE</sequence>
<dbReference type="Gene3D" id="2.60.120.620">
    <property type="entry name" value="q2cbj1_9rhob like domain"/>
    <property type="match status" value="1"/>
</dbReference>
<keyword evidence="8" id="KW-0847">Vitamin C</keyword>
<keyword evidence="6" id="KW-0479">Metal-binding</keyword>
<evidence type="ECO:0000256" key="4">
    <source>
        <dbReference type="ARBA" id="ARBA00006511"/>
    </source>
</evidence>
<dbReference type="InterPro" id="IPR045054">
    <property type="entry name" value="P4HA-like"/>
</dbReference>
<comment type="cofactor">
    <cofactor evidence="1">
        <name>L-ascorbate</name>
        <dbReference type="ChEBI" id="CHEBI:38290"/>
    </cofactor>
</comment>
<evidence type="ECO:0000313" key="15">
    <source>
        <dbReference type="EMBL" id="CAL8141299.1"/>
    </source>
</evidence>
<evidence type="ECO:0000256" key="5">
    <source>
        <dbReference type="ARBA" id="ARBA00012269"/>
    </source>
</evidence>
<organism evidence="15 16">
    <name type="scientific">Orchesella dallaii</name>
    <dbReference type="NCBI Taxonomy" id="48710"/>
    <lineage>
        <taxon>Eukaryota</taxon>
        <taxon>Metazoa</taxon>
        <taxon>Ecdysozoa</taxon>
        <taxon>Arthropoda</taxon>
        <taxon>Hexapoda</taxon>
        <taxon>Collembola</taxon>
        <taxon>Entomobryomorpha</taxon>
        <taxon>Entomobryoidea</taxon>
        <taxon>Orchesellidae</taxon>
        <taxon>Orchesellinae</taxon>
        <taxon>Orchesella</taxon>
    </lineage>
</organism>
<comment type="similarity">
    <text evidence="4">Belongs to the P4HA family.</text>
</comment>
<dbReference type="InterPro" id="IPR011990">
    <property type="entry name" value="TPR-like_helical_dom_sf"/>
</dbReference>
<dbReference type="InterPro" id="IPR044862">
    <property type="entry name" value="Pro_4_hyd_alph_FE2OG_OXY"/>
</dbReference>
<protein>
    <recommendedName>
        <fullName evidence="5">procollagen-proline 4-dioxygenase</fullName>
        <ecNumber evidence="5">1.14.11.2</ecNumber>
    </recommendedName>
</protein>
<keyword evidence="7" id="KW-0256">Endoplasmic reticulum</keyword>
<keyword evidence="12" id="KW-0325">Glycoprotein</keyword>
<evidence type="ECO:0000256" key="7">
    <source>
        <dbReference type="ARBA" id="ARBA00022824"/>
    </source>
</evidence>
<name>A0ABP1S204_9HEXA</name>
<dbReference type="PROSITE" id="PS51471">
    <property type="entry name" value="FE2OG_OXY"/>
    <property type="match status" value="1"/>
</dbReference>
<dbReference type="Proteomes" id="UP001642540">
    <property type="component" value="Unassembled WGS sequence"/>
</dbReference>
<dbReference type="EMBL" id="CAXLJM020000146">
    <property type="protein sequence ID" value="CAL8141299.1"/>
    <property type="molecule type" value="Genomic_DNA"/>
</dbReference>
<evidence type="ECO:0000313" key="16">
    <source>
        <dbReference type="Proteomes" id="UP001642540"/>
    </source>
</evidence>
<proteinExistence type="inferred from homology"/>
<keyword evidence="11" id="KW-0408">Iron</keyword>
<feature type="domain" description="Fe2OG dioxygenase" evidence="14">
    <location>
        <begin position="414"/>
        <end position="522"/>
    </location>
</feature>
<evidence type="ECO:0000256" key="11">
    <source>
        <dbReference type="ARBA" id="ARBA00023004"/>
    </source>
</evidence>
<evidence type="ECO:0000256" key="3">
    <source>
        <dbReference type="ARBA" id="ARBA00004319"/>
    </source>
</evidence>
<dbReference type="EC" id="1.14.11.2" evidence="5"/>